<accession>A0AAE5C7U0</accession>
<feature type="signal peptide" evidence="1">
    <location>
        <begin position="1"/>
        <end position="31"/>
    </location>
</feature>
<name>A0AAE5C7U0_9BACT</name>
<sequence length="136" mass="13471">MRAGRHGRLAARLSAGAAALGLLAGAGPAAADAVTFHSALGAHRSLAGAERFVVQLAAPGCPACPERAARRLGALAGAKSATLDPAGRSVTLVLRKDGAVAEAALRRAVEAAGARWRGVRALGPAGTTSQGQNGHR</sequence>
<dbReference type="SUPFAM" id="SSF55008">
    <property type="entry name" value="HMA, heavy metal-associated domain"/>
    <property type="match status" value="1"/>
</dbReference>
<evidence type="ECO:0000313" key="2">
    <source>
        <dbReference type="EMBL" id="NIR73831.1"/>
    </source>
</evidence>
<organism evidence="2 3">
    <name type="scientific">Candidatus Kutchimonas denitrificans</name>
    <dbReference type="NCBI Taxonomy" id="3056748"/>
    <lineage>
        <taxon>Bacteria</taxon>
        <taxon>Pseudomonadati</taxon>
        <taxon>Gemmatimonadota</taxon>
        <taxon>Gemmatimonadia</taxon>
        <taxon>Candidatus Palauibacterales</taxon>
        <taxon>Candidatus Palauibacteraceae</taxon>
        <taxon>Candidatus Kutchimonas</taxon>
    </lineage>
</organism>
<keyword evidence="1" id="KW-0732">Signal</keyword>
<evidence type="ECO:0000313" key="3">
    <source>
        <dbReference type="Proteomes" id="UP000702544"/>
    </source>
</evidence>
<dbReference type="GO" id="GO:0046872">
    <property type="term" value="F:metal ion binding"/>
    <property type="evidence" value="ECO:0007669"/>
    <property type="project" value="InterPro"/>
</dbReference>
<comment type="caution">
    <text evidence="2">The sequence shown here is derived from an EMBL/GenBank/DDBJ whole genome shotgun (WGS) entry which is preliminary data.</text>
</comment>
<feature type="chain" id="PRO_5041917396" evidence="1">
    <location>
        <begin position="32"/>
        <end position="136"/>
    </location>
</feature>
<dbReference type="InterPro" id="IPR036163">
    <property type="entry name" value="HMA_dom_sf"/>
</dbReference>
<gene>
    <name evidence="2" type="ORF">GWO12_01760</name>
</gene>
<dbReference type="EMBL" id="JAACAK010000015">
    <property type="protein sequence ID" value="NIR73831.1"/>
    <property type="molecule type" value="Genomic_DNA"/>
</dbReference>
<reference evidence="2 3" key="1">
    <citation type="submission" date="2020-01" db="EMBL/GenBank/DDBJ databases">
        <title>Genomes assembled from Gulf of Kutch pelagic sediment metagenomes.</title>
        <authorList>
            <person name="Chandrashekar M."/>
            <person name="Mahajan M.S."/>
            <person name="Dave K.J."/>
            <person name="Vatsa P."/>
            <person name="Nathani N.M."/>
        </authorList>
    </citation>
    <scope>NUCLEOTIDE SEQUENCE [LARGE SCALE GENOMIC DNA]</scope>
    <source>
        <strain evidence="2">KS3-K002</strain>
    </source>
</reference>
<dbReference type="Proteomes" id="UP000702544">
    <property type="component" value="Unassembled WGS sequence"/>
</dbReference>
<dbReference type="AlphaFoldDB" id="A0AAE5C7U0"/>
<evidence type="ECO:0000256" key="1">
    <source>
        <dbReference type="SAM" id="SignalP"/>
    </source>
</evidence>
<protein>
    <submittedName>
        <fullName evidence="2">Heavy-metal-associated domain-containing protein</fullName>
    </submittedName>
</protein>
<proteinExistence type="predicted"/>